<dbReference type="AlphaFoldDB" id="A0A2Z5ZID5"/>
<dbReference type="InterPro" id="IPR006427">
    <property type="entry name" value="Portal_HK97"/>
</dbReference>
<dbReference type="InterPro" id="IPR006944">
    <property type="entry name" value="Phage/GTA_portal"/>
</dbReference>
<gene>
    <name evidence="2" type="ORF">AcetOrient_orf02866</name>
</gene>
<dbReference type="EMBL" id="AP018515">
    <property type="protein sequence ID" value="BBC80263.1"/>
    <property type="molecule type" value="Genomic_DNA"/>
</dbReference>
<dbReference type="NCBIfam" id="TIGR01537">
    <property type="entry name" value="portal_HK97"/>
    <property type="match status" value="1"/>
</dbReference>
<evidence type="ECO:0000313" key="2">
    <source>
        <dbReference type="EMBL" id="BBC80263.1"/>
    </source>
</evidence>
<dbReference type="KEGG" id="aot:AcetOri_orf02866"/>
<organism evidence="2 3">
    <name type="scientific">Acetobacter orientalis</name>
    <dbReference type="NCBI Taxonomy" id="146474"/>
    <lineage>
        <taxon>Bacteria</taxon>
        <taxon>Pseudomonadati</taxon>
        <taxon>Pseudomonadota</taxon>
        <taxon>Alphaproteobacteria</taxon>
        <taxon>Acetobacterales</taxon>
        <taxon>Acetobacteraceae</taxon>
        <taxon>Acetobacter</taxon>
    </lineage>
</organism>
<evidence type="ECO:0000313" key="3">
    <source>
        <dbReference type="Proteomes" id="UP000270034"/>
    </source>
</evidence>
<name>A0A2Z5ZID5_9PROT</name>
<dbReference type="Proteomes" id="UP000270034">
    <property type="component" value="Chromosome"/>
</dbReference>
<proteinExistence type="predicted"/>
<reference evidence="2 3" key="1">
    <citation type="submission" date="2018-02" db="EMBL/GenBank/DDBJ databases">
        <title>Acetobacter orientalis genome.</title>
        <authorList>
            <person name="Nakashima N."/>
            <person name="Tamura T."/>
        </authorList>
    </citation>
    <scope>NUCLEOTIDE SEQUENCE [LARGE SCALE GENOMIC DNA]</scope>
    <source>
        <strain evidence="2 3">FAN1</strain>
    </source>
</reference>
<evidence type="ECO:0000256" key="1">
    <source>
        <dbReference type="SAM" id="MobiDB-lite"/>
    </source>
</evidence>
<accession>A0A2Z5ZID5</accession>
<dbReference type="Pfam" id="PF04860">
    <property type="entry name" value="Phage_portal"/>
    <property type="match status" value="1"/>
</dbReference>
<sequence length="406" mass="45118">MLQVPSVLAGVRILTEDIAGLPIQIKKRSSKGGWELDTEHRLNGVFRKPNPRETKNPFIKNMITNYLMNGSAYSVIARKGGLPCQLIGLARQARPRIPNDPATTDLFYEVYSPYFGSLDIGVGKSRGSKARSRLVSEADLIKLTGIKILSDSEEYLSPLTACSEVVTLAAAIQYAQGLMFRNGVAAQGIITSKKSMQPDQIDMYQANLTKMLSGVQNTGGFAFMAGEFDIHEFTGSKPIDMDYTNITELLGRQTFRTLRIPLHKGGFEDKDAAATVEEQNIRYVNESIKSMTNPLEEQFNDKLLMESERDTYRIEFNYDSMFTPSRKDQFDMFQTGINSSIINPNEARDELGMPGIGEEGELFTRPLNTGTLGDNSAVSQLPMTQTSSNEKQDTKTKSTTRKARAK</sequence>
<protein>
    <submittedName>
        <fullName evidence="2">Phage major capsid protein HK97</fullName>
    </submittedName>
</protein>
<feature type="compositionally biased region" description="Polar residues" evidence="1">
    <location>
        <begin position="366"/>
        <end position="389"/>
    </location>
</feature>
<feature type="region of interest" description="Disordered" evidence="1">
    <location>
        <begin position="365"/>
        <end position="406"/>
    </location>
</feature>